<dbReference type="NCBIfam" id="TIGR00084">
    <property type="entry name" value="ruvA"/>
    <property type="match status" value="1"/>
</dbReference>
<evidence type="ECO:0000256" key="2">
    <source>
        <dbReference type="ARBA" id="ARBA00022763"/>
    </source>
</evidence>
<dbReference type="Pfam" id="PF07499">
    <property type="entry name" value="RuvA_C"/>
    <property type="match status" value="1"/>
</dbReference>
<comment type="caution">
    <text evidence="9">The sequence shown here is derived from an EMBL/GenBank/DDBJ whole genome shotgun (WGS) entry which is preliminary data.</text>
</comment>
<dbReference type="CDD" id="cd14332">
    <property type="entry name" value="UBA_RuvA_C"/>
    <property type="match status" value="1"/>
</dbReference>
<evidence type="ECO:0000259" key="8">
    <source>
        <dbReference type="Pfam" id="PF07499"/>
    </source>
</evidence>
<evidence type="ECO:0000313" key="9">
    <source>
        <dbReference type="EMBL" id="HIU22804.1"/>
    </source>
</evidence>
<dbReference type="Pfam" id="PF14520">
    <property type="entry name" value="HHH_5"/>
    <property type="match status" value="1"/>
</dbReference>
<comment type="domain">
    <text evidence="6">Has three domains with a flexible linker between the domains II and III and assumes an 'L' shape. Domain III is highly mobile and contacts RuvB.</text>
</comment>
<dbReference type="Pfam" id="PF01330">
    <property type="entry name" value="RuvA_N"/>
    <property type="match status" value="1"/>
</dbReference>
<dbReference type="GO" id="GO:0009378">
    <property type="term" value="F:four-way junction helicase activity"/>
    <property type="evidence" value="ECO:0007669"/>
    <property type="project" value="InterPro"/>
</dbReference>
<dbReference type="InterPro" id="IPR010994">
    <property type="entry name" value="RuvA_2-like"/>
</dbReference>
<feature type="region of interest" description="Domain III" evidence="6">
    <location>
        <begin position="143"/>
        <end position="185"/>
    </location>
</feature>
<dbReference type="InterPro" id="IPR011114">
    <property type="entry name" value="RuvA_C"/>
</dbReference>
<dbReference type="AlphaFoldDB" id="A0A9D1HUJ3"/>
<dbReference type="InterPro" id="IPR012340">
    <property type="entry name" value="NA-bd_OB-fold"/>
</dbReference>
<sequence length="185" mass="20864">MYAYIKGNVTEIGNNYIVVDNQGIGYLIYTANPYSFHIGETYTVYVYQHIREDENTLYGFQTLEDKELFLRLIDVKGLGCKMALPMFATGSKDGIIDAIERENVLYLKKFPKIGDKVARQIILDLKGKLISAENTSVTSASNQELIEVLKGLGYKQADITKILPKIDATKTIEDQIKDALKLMLK</sequence>
<comment type="subcellular location">
    <subcellularLocation>
        <location evidence="6">Cytoplasm</location>
    </subcellularLocation>
</comment>
<dbReference type="Gene3D" id="1.10.150.20">
    <property type="entry name" value="5' to 3' exonuclease, C-terminal subdomain"/>
    <property type="match status" value="1"/>
</dbReference>
<evidence type="ECO:0000256" key="4">
    <source>
        <dbReference type="ARBA" id="ARBA00023172"/>
    </source>
</evidence>
<proteinExistence type="inferred from homology"/>
<name>A0A9D1HUJ3_9BACT</name>
<comment type="caution">
    <text evidence="6">Lacks conserved residue(s) required for the propagation of feature annotation.</text>
</comment>
<reference evidence="9" key="2">
    <citation type="journal article" date="2021" name="PeerJ">
        <title>Extensive microbial diversity within the chicken gut microbiome revealed by metagenomics and culture.</title>
        <authorList>
            <person name="Gilroy R."/>
            <person name="Ravi A."/>
            <person name="Getino M."/>
            <person name="Pursley I."/>
            <person name="Horton D.L."/>
            <person name="Alikhan N.F."/>
            <person name="Baker D."/>
            <person name="Gharbi K."/>
            <person name="Hall N."/>
            <person name="Watson M."/>
            <person name="Adriaenssens E.M."/>
            <person name="Foster-Nyarko E."/>
            <person name="Jarju S."/>
            <person name="Secka A."/>
            <person name="Antonio M."/>
            <person name="Oren A."/>
            <person name="Chaudhuri R.R."/>
            <person name="La Ragione R."/>
            <person name="Hildebrand F."/>
            <person name="Pallen M.J."/>
        </authorList>
    </citation>
    <scope>NUCLEOTIDE SEQUENCE</scope>
    <source>
        <strain evidence="9">CHK197-8231</strain>
    </source>
</reference>
<keyword evidence="1 6" id="KW-0963">Cytoplasm</keyword>
<dbReference type="GO" id="GO:0006310">
    <property type="term" value="P:DNA recombination"/>
    <property type="evidence" value="ECO:0007669"/>
    <property type="project" value="UniProtKB-UniRule"/>
</dbReference>
<evidence type="ECO:0000313" key="10">
    <source>
        <dbReference type="Proteomes" id="UP000824087"/>
    </source>
</evidence>
<dbReference type="GO" id="GO:0016787">
    <property type="term" value="F:hydrolase activity"/>
    <property type="evidence" value="ECO:0007669"/>
    <property type="project" value="UniProtKB-KW"/>
</dbReference>
<evidence type="ECO:0000259" key="7">
    <source>
        <dbReference type="Pfam" id="PF01330"/>
    </source>
</evidence>
<feature type="region of interest" description="Domain II" evidence="6">
    <location>
        <begin position="62"/>
        <end position="139"/>
    </location>
</feature>
<dbReference type="InterPro" id="IPR000085">
    <property type="entry name" value="RuvA"/>
</dbReference>
<keyword evidence="5 6" id="KW-0234">DNA repair</keyword>
<dbReference type="GO" id="GO:0005737">
    <property type="term" value="C:cytoplasm"/>
    <property type="evidence" value="ECO:0007669"/>
    <property type="project" value="UniProtKB-SubCell"/>
</dbReference>
<keyword evidence="4 6" id="KW-0233">DNA recombination</keyword>
<dbReference type="GO" id="GO:0009379">
    <property type="term" value="C:Holliday junction helicase complex"/>
    <property type="evidence" value="ECO:0007669"/>
    <property type="project" value="InterPro"/>
</dbReference>
<keyword evidence="3 6" id="KW-0238">DNA-binding</keyword>
<accession>A0A9D1HUJ3</accession>
<dbReference type="Proteomes" id="UP000824087">
    <property type="component" value="Unassembled WGS sequence"/>
</dbReference>
<dbReference type="SUPFAM" id="SSF50249">
    <property type="entry name" value="Nucleic acid-binding proteins"/>
    <property type="match status" value="1"/>
</dbReference>
<keyword evidence="2 6" id="KW-0227">DNA damage</keyword>
<dbReference type="InterPro" id="IPR036267">
    <property type="entry name" value="RuvA_C_sf"/>
</dbReference>
<dbReference type="HAMAP" id="MF_00031">
    <property type="entry name" value="DNA_HJ_migration_RuvA"/>
    <property type="match status" value="1"/>
</dbReference>
<dbReference type="SUPFAM" id="SSF46929">
    <property type="entry name" value="DNA helicase RuvA subunit, C-terminal domain"/>
    <property type="match status" value="1"/>
</dbReference>
<evidence type="ECO:0000256" key="5">
    <source>
        <dbReference type="ARBA" id="ARBA00023204"/>
    </source>
</evidence>
<dbReference type="GO" id="GO:0006281">
    <property type="term" value="P:DNA repair"/>
    <property type="evidence" value="ECO:0007669"/>
    <property type="project" value="UniProtKB-UniRule"/>
</dbReference>
<reference evidence="9" key="1">
    <citation type="submission" date="2020-10" db="EMBL/GenBank/DDBJ databases">
        <authorList>
            <person name="Gilroy R."/>
        </authorList>
    </citation>
    <scope>NUCLEOTIDE SEQUENCE</scope>
    <source>
        <strain evidence="9">CHK197-8231</strain>
    </source>
</reference>
<keyword evidence="9" id="KW-0378">Hydrolase</keyword>
<comment type="similarity">
    <text evidence="6">Belongs to the RuvA family.</text>
</comment>
<dbReference type="EMBL" id="DVML01000025">
    <property type="protein sequence ID" value="HIU22804.1"/>
    <property type="molecule type" value="Genomic_DNA"/>
</dbReference>
<feature type="domain" description="DNA helicase Holliday junction RuvA type" evidence="7">
    <location>
        <begin position="1"/>
        <end position="59"/>
    </location>
</feature>
<comment type="subunit">
    <text evidence="6">Homotetramer. Forms an RuvA(8)-RuvB(12)-Holliday junction (HJ) complex. HJ DNA is sandwiched between 2 RuvA tetramers; dsDNA enters through RuvA and exits via RuvB. An RuvB hexamer assembles on each DNA strand where it exits the tetramer. Each RuvB hexamer is contacted by two RuvA subunits (via domain III) on 2 adjacent RuvB subunits; this complex drives branch migration. In the full resolvosome a probable DNA-RuvA(4)-RuvB(12)-RuvC(2) complex forms which resolves the HJ.</text>
</comment>
<dbReference type="SUPFAM" id="SSF47781">
    <property type="entry name" value="RuvA domain 2-like"/>
    <property type="match status" value="1"/>
</dbReference>
<dbReference type="GO" id="GO:0048476">
    <property type="term" value="C:Holliday junction resolvase complex"/>
    <property type="evidence" value="ECO:0007669"/>
    <property type="project" value="UniProtKB-UniRule"/>
</dbReference>
<gene>
    <name evidence="6 9" type="primary">ruvA</name>
    <name evidence="9" type="ORF">IAD49_04415</name>
</gene>
<organism evidence="9 10">
    <name type="scientific">Candidatus Fimihabitans intestinipullorum</name>
    <dbReference type="NCBI Taxonomy" id="2840820"/>
    <lineage>
        <taxon>Bacteria</taxon>
        <taxon>Bacillati</taxon>
        <taxon>Mycoplasmatota</taxon>
        <taxon>Mycoplasmatota incertae sedis</taxon>
        <taxon>Candidatus Fimihabitans</taxon>
    </lineage>
</organism>
<dbReference type="GO" id="GO:0000400">
    <property type="term" value="F:four-way junction DNA binding"/>
    <property type="evidence" value="ECO:0007669"/>
    <property type="project" value="UniProtKB-UniRule"/>
</dbReference>
<dbReference type="InterPro" id="IPR013849">
    <property type="entry name" value="DNA_helicase_Holl-junc_RuvA_I"/>
</dbReference>
<dbReference type="GO" id="GO:0005524">
    <property type="term" value="F:ATP binding"/>
    <property type="evidence" value="ECO:0007669"/>
    <property type="project" value="InterPro"/>
</dbReference>
<comment type="function">
    <text evidence="6">The RuvA-RuvB-RuvC complex processes Holliday junction (HJ) DNA during genetic recombination and DNA repair, while the RuvA-RuvB complex plays an important role in the rescue of blocked DNA replication forks via replication fork reversal (RFR). RuvA specifically binds to HJ cruciform DNA, conferring on it an open structure. The RuvB hexamer acts as an ATP-dependent pump, pulling dsDNA into and through the RuvAB complex. HJ branch migration allows RuvC to scan DNA until it finds its consensus sequence, where it cleaves and resolves the cruciform DNA.</text>
</comment>
<evidence type="ECO:0000256" key="3">
    <source>
        <dbReference type="ARBA" id="ARBA00023125"/>
    </source>
</evidence>
<dbReference type="Gene3D" id="2.40.50.140">
    <property type="entry name" value="Nucleic acid-binding proteins"/>
    <property type="match status" value="1"/>
</dbReference>
<evidence type="ECO:0000256" key="1">
    <source>
        <dbReference type="ARBA" id="ARBA00022490"/>
    </source>
</evidence>
<evidence type="ECO:0000256" key="6">
    <source>
        <dbReference type="HAMAP-Rule" id="MF_00031"/>
    </source>
</evidence>
<protein>
    <recommendedName>
        <fullName evidence="6">Holliday junction branch migration complex subunit RuvA</fullName>
    </recommendedName>
</protein>
<feature type="domain" description="Holliday junction DNA helicase RuvA C-terminal" evidence="8">
    <location>
        <begin position="144"/>
        <end position="183"/>
    </location>
</feature>